<dbReference type="RefSeq" id="WP_125164165.1">
    <property type="nucleotide sequence ID" value="NZ_CP034234.1"/>
</dbReference>
<protein>
    <recommendedName>
        <fullName evidence="4">RNA pseudouridylate synthase</fullName>
    </recommendedName>
    <alternativeName>
        <fullName evidence="5">RNA-uridine isomerase</fullName>
    </alternativeName>
</protein>
<dbReference type="PROSITE" id="PS50889">
    <property type="entry name" value="S4"/>
    <property type="match status" value="1"/>
</dbReference>
<dbReference type="PROSITE" id="PS01129">
    <property type="entry name" value="PSI_RLU"/>
    <property type="match status" value="1"/>
</dbReference>
<comment type="similarity">
    <text evidence="2">Belongs to the pseudouridine synthase RluA family.</text>
</comment>
<dbReference type="Gene3D" id="3.30.2350.10">
    <property type="entry name" value="Pseudouridine synthase"/>
    <property type="match status" value="1"/>
</dbReference>
<evidence type="ECO:0000259" key="7">
    <source>
        <dbReference type="Pfam" id="PF00849"/>
    </source>
</evidence>
<evidence type="ECO:0000256" key="1">
    <source>
        <dbReference type="ARBA" id="ARBA00000073"/>
    </source>
</evidence>
<evidence type="ECO:0000313" key="9">
    <source>
        <dbReference type="Proteomes" id="UP000278804"/>
    </source>
</evidence>
<dbReference type="KEGG" id="eri:EEI45_03505"/>
<dbReference type="AlphaFoldDB" id="A0A3S8RLX5"/>
<evidence type="ECO:0000256" key="6">
    <source>
        <dbReference type="PROSITE-ProRule" id="PRU00182"/>
    </source>
</evidence>
<keyword evidence="6" id="KW-0694">RNA-binding</keyword>
<evidence type="ECO:0000256" key="5">
    <source>
        <dbReference type="ARBA" id="ARBA00033164"/>
    </source>
</evidence>
<dbReference type="GO" id="GO:0009982">
    <property type="term" value="F:pseudouridine synthase activity"/>
    <property type="evidence" value="ECO:0007669"/>
    <property type="project" value="InterPro"/>
</dbReference>
<evidence type="ECO:0000256" key="4">
    <source>
        <dbReference type="ARBA" id="ARBA00031870"/>
    </source>
</evidence>
<dbReference type="PANTHER" id="PTHR21600:SF44">
    <property type="entry name" value="RIBOSOMAL LARGE SUBUNIT PSEUDOURIDINE SYNTHASE D"/>
    <property type="match status" value="1"/>
</dbReference>
<comment type="catalytic activity">
    <reaction evidence="1">
        <text>a uridine in RNA = a pseudouridine in RNA</text>
        <dbReference type="Rhea" id="RHEA:48348"/>
        <dbReference type="Rhea" id="RHEA-COMP:12068"/>
        <dbReference type="Rhea" id="RHEA-COMP:12069"/>
        <dbReference type="ChEBI" id="CHEBI:65314"/>
        <dbReference type="ChEBI" id="CHEBI:65315"/>
    </reaction>
</comment>
<gene>
    <name evidence="8" type="ORF">EEI45_03505</name>
</gene>
<proteinExistence type="inferred from homology"/>
<dbReference type="CDD" id="cd02869">
    <property type="entry name" value="PseudoU_synth_RluA_like"/>
    <property type="match status" value="1"/>
</dbReference>
<dbReference type="GO" id="GO:0140098">
    <property type="term" value="F:catalytic activity, acting on RNA"/>
    <property type="evidence" value="ECO:0007669"/>
    <property type="project" value="UniProtKB-ARBA"/>
</dbReference>
<dbReference type="PANTHER" id="PTHR21600">
    <property type="entry name" value="MITOCHONDRIAL RNA PSEUDOURIDINE SYNTHASE"/>
    <property type="match status" value="1"/>
</dbReference>
<dbReference type="InterPro" id="IPR006145">
    <property type="entry name" value="PsdUridine_synth_RsuA/RluA"/>
</dbReference>
<accession>A0A3S8RLX5</accession>
<feature type="domain" description="Pseudouridine synthase RsuA/RluA-like" evidence="7">
    <location>
        <begin position="79"/>
        <end position="227"/>
    </location>
</feature>
<dbReference type="GO" id="GO:0000455">
    <property type="term" value="P:enzyme-directed rRNA pseudouridine synthesis"/>
    <property type="evidence" value="ECO:0007669"/>
    <property type="project" value="TreeGrafter"/>
</dbReference>
<keyword evidence="3" id="KW-0413">Isomerase</keyword>
<evidence type="ECO:0000256" key="3">
    <source>
        <dbReference type="ARBA" id="ARBA00023235"/>
    </source>
</evidence>
<dbReference type="Pfam" id="PF00849">
    <property type="entry name" value="PseudoU_synth_2"/>
    <property type="match status" value="1"/>
</dbReference>
<dbReference type="GO" id="GO:0003723">
    <property type="term" value="F:RNA binding"/>
    <property type="evidence" value="ECO:0007669"/>
    <property type="project" value="UniProtKB-KW"/>
</dbReference>
<dbReference type="SUPFAM" id="SSF55174">
    <property type="entry name" value="Alpha-L RNA-binding motif"/>
    <property type="match status" value="1"/>
</dbReference>
<evidence type="ECO:0000313" key="8">
    <source>
        <dbReference type="EMBL" id="AZK43960.1"/>
    </source>
</evidence>
<sequence>MKHILKVKHNDELLNYLLSQDLPYSRSKIKSLLKHECISIDNEVTTQFDDAITAGQTITIVSHNQQRDTPLQILYEDKDILVVDKPYKLLTVSTRKEEELTAYRLASDYVKKQDSKNRIFVAHRLDQDTSGVLMFAKSEYVKRLYQDKWSELVKERLYVAIVEGVVPKDNDVIRSFLRQNKTTHMYSTTSGQEAITNYAVIKRTENNTILKIQIDTGRKNQIRVHMNDIGHPIIGDKKYDAKTNPLKRLGLHAYRLQVMNPKTKKLMTFVSPLPPKFKKLSKITPTQESSI</sequence>
<organism evidence="8 9">
    <name type="scientific">Erysipelothrix piscisicarius</name>
    <dbReference type="NCBI Taxonomy" id="2485784"/>
    <lineage>
        <taxon>Bacteria</taxon>
        <taxon>Bacillati</taxon>
        <taxon>Bacillota</taxon>
        <taxon>Erysipelotrichia</taxon>
        <taxon>Erysipelotrichales</taxon>
        <taxon>Erysipelotrichaceae</taxon>
        <taxon>Erysipelothrix</taxon>
    </lineage>
</organism>
<dbReference type="InterPro" id="IPR006224">
    <property type="entry name" value="PsdUridine_synth_RluA-like_CS"/>
</dbReference>
<evidence type="ECO:0000256" key="2">
    <source>
        <dbReference type="ARBA" id="ARBA00010876"/>
    </source>
</evidence>
<keyword evidence="9" id="KW-1185">Reference proteome</keyword>
<name>A0A3S8RLX5_9FIRM</name>
<dbReference type="SUPFAM" id="SSF55120">
    <property type="entry name" value="Pseudouridine synthase"/>
    <property type="match status" value="1"/>
</dbReference>
<reference evidence="8 9" key="1">
    <citation type="journal article" date="2020" name="Int. J. Syst. Evol. Microbiol.">
        <title>Description of Erysipelothrix piscisicarius sp. nov., an emergent fish pathogen, and assessment of virulence using a tiger barb (Puntigrus tetrazona) infection model.</title>
        <authorList>
            <person name="Pomaranski E.K."/>
            <person name="Griffin M.J."/>
            <person name="Camus A.C."/>
            <person name="Armwood A.R."/>
            <person name="Shelley J."/>
            <person name="Waldbieser G.C."/>
            <person name="LaFrentz B.R."/>
            <person name="Garcia J.C."/>
            <person name="Yanong R."/>
            <person name="Soto E."/>
        </authorList>
    </citation>
    <scope>NUCLEOTIDE SEQUENCE [LARGE SCALE GENOMIC DNA]</scope>
    <source>
        <strain evidence="8 9">15TAL0474</strain>
    </source>
</reference>
<dbReference type="InterPro" id="IPR050188">
    <property type="entry name" value="RluA_PseudoU_synthase"/>
</dbReference>
<dbReference type="InterPro" id="IPR020103">
    <property type="entry name" value="PsdUridine_synth_cat_dom_sf"/>
</dbReference>
<dbReference type="CDD" id="cd00165">
    <property type="entry name" value="S4"/>
    <property type="match status" value="1"/>
</dbReference>
<dbReference type="EMBL" id="CP034234">
    <property type="protein sequence ID" value="AZK43960.1"/>
    <property type="molecule type" value="Genomic_DNA"/>
</dbReference>
<dbReference type="Proteomes" id="UP000278804">
    <property type="component" value="Chromosome"/>
</dbReference>